<dbReference type="PANTHER" id="PTHR13182:SF8">
    <property type="entry name" value="CYTOPLASMIC 60S SUBUNIT BIOGENESIS FACTOR ZNF622"/>
    <property type="match status" value="1"/>
</dbReference>
<evidence type="ECO:0000256" key="8">
    <source>
        <dbReference type="PROSITE-ProRule" id="PRU00042"/>
    </source>
</evidence>
<dbReference type="Pfam" id="PF12874">
    <property type="entry name" value="zf-met"/>
    <property type="match status" value="1"/>
</dbReference>
<protein>
    <recommendedName>
        <fullName evidence="9">C2H2-type domain-containing protein</fullName>
    </recommendedName>
</protein>
<evidence type="ECO:0000256" key="7">
    <source>
        <dbReference type="ARBA" id="ARBA00034126"/>
    </source>
</evidence>
<dbReference type="PROSITE" id="PS50157">
    <property type="entry name" value="ZINC_FINGER_C2H2_2"/>
    <property type="match status" value="1"/>
</dbReference>
<dbReference type="InterPro" id="IPR041661">
    <property type="entry name" value="ZN622/Rei1/Reh1_Znf-C2H2"/>
</dbReference>
<proteinExistence type="inferred from homology"/>
<comment type="subcellular location">
    <subcellularLocation>
        <location evidence="1">Cytoplasm</location>
    </subcellularLocation>
</comment>
<dbReference type="InterPro" id="IPR040025">
    <property type="entry name" value="Znf622/Rei1/Reh1"/>
</dbReference>
<keyword evidence="2" id="KW-0963">Cytoplasm</keyword>
<gene>
    <name evidence="10" type="ORF">SteCoe_13353</name>
</gene>
<dbReference type="InterPro" id="IPR013087">
    <property type="entry name" value="Znf_C2H2_type"/>
</dbReference>
<dbReference type="Pfam" id="PF12756">
    <property type="entry name" value="zf-C2H2_2"/>
    <property type="match status" value="1"/>
</dbReference>
<dbReference type="SMART" id="SM00355">
    <property type="entry name" value="ZnF_C2H2"/>
    <property type="match status" value="4"/>
</dbReference>
<dbReference type="GO" id="GO:0005737">
    <property type="term" value="C:cytoplasm"/>
    <property type="evidence" value="ECO:0007669"/>
    <property type="project" value="UniProtKB-SubCell"/>
</dbReference>
<evidence type="ECO:0000256" key="1">
    <source>
        <dbReference type="ARBA" id="ARBA00004496"/>
    </source>
</evidence>
<keyword evidence="11" id="KW-1185">Reference proteome</keyword>
<name>A0A1R2C8Q2_9CILI</name>
<dbReference type="GO" id="GO:0003676">
    <property type="term" value="F:nucleic acid binding"/>
    <property type="evidence" value="ECO:0007669"/>
    <property type="project" value="InterPro"/>
</dbReference>
<dbReference type="SUPFAM" id="SSF57667">
    <property type="entry name" value="beta-beta-alpha zinc fingers"/>
    <property type="match status" value="1"/>
</dbReference>
<dbReference type="Gene3D" id="3.30.160.60">
    <property type="entry name" value="Classic Zinc Finger"/>
    <property type="match status" value="1"/>
</dbReference>
<dbReference type="OrthoDB" id="19329at2759"/>
<dbReference type="SMART" id="SM00451">
    <property type="entry name" value="ZnF_U1"/>
    <property type="match status" value="1"/>
</dbReference>
<evidence type="ECO:0000256" key="4">
    <source>
        <dbReference type="ARBA" id="ARBA00022723"/>
    </source>
</evidence>
<evidence type="ECO:0000313" key="11">
    <source>
        <dbReference type="Proteomes" id="UP000187209"/>
    </source>
</evidence>
<keyword evidence="8" id="KW-0863">Zinc-finger</keyword>
<evidence type="ECO:0000313" key="10">
    <source>
        <dbReference type="EMBL" id="OMJ85376.1"/>
    </source>
</evidence>
<dbReference type="Proteomes" id="UP000187209">
    <property type="component" value="Unassembled WGS sequence"/>
</dbReference>
<accession>A0A1R2C8Q2</accession>
<reference evidence="10 11" key="1">
    <citation type="submission" date="2016-11" db="EMBL/GenBank/DDBJ databases">
        <title>The macronuclear genome of Stentor coeruleus: a giant cell with tiny introns.</title>
        <authorList>
            <person name="Slabodnick M."/>
            <person name="Ruby J.G."/>
            <person name="Reiff S.B."/>
            <person name="Swart E.C."/>
            <person name="Gosai S."/>
            <person name="Prabakaran S."/>
            <person name="Witkowska E."/>
            <person name="Larue G.E."/>
            <person name="Fisher S."/>
            <person name="Freeman R.M."/>
            <person name="Gunawardena J."/>
            <person name="Chu W."/>
            <person name="Stover N.A."/>
            <person name="Gregory B.D."/>
            <person name="Nowacki M."/>
            <person name="Derisi J."/>
            <person name="Roy S.W."/>
            <person name="Marshall W.F."/>
            <person name="Sood P."/>
        </authorList>
    </citation>
    <scope>NUCLEOTIDE SEQUENCE [LARGE SCALE GENOMIC DNA]</scope>
    <source>
        <strain evidence="10">WM001</strain>
    </source>
</reference>
<dbReference type="EMBL" id="MPUH01000239">
    <property type="protein sequence ID" value="OMJ85376.1"/>
    <property type="molecule type" value="Genomic_DNA"/>
</dbReference>
<dbReference type="PANTHER" id="PTHR13182">
    <property type="entry name" value="ZINC FINGER PROTEIN 622"/>
    <property type="match status" value="1"/>
</dbReference>
<evidence type="ECO:0000259" key="9">
    <source>
        <dbReference type="PROSITE" id="PS50157"/>
    </source>
</evidence>
<comment type="similarity">
    <text evidence="7">Belongs to the REI1 family.</text>
</comment>
<sequence length="330" mass="38589">MDSITCTACRIQFTNQDEGRAHYKSEFHTYNLKRKYVNLEPVSTEVYQKKLQESQFLSAQLEKNFKCECCNQNFPSQKTLNRHIRSKQTIQGIQEVDAILTCLFCNFVSENVPMNLKHMLENHGFFVPDFEFVKDMGKLLEYLSKKVRGLMVCLYCNNRQGHNFKSPQAVQQHMLDKQHCFLNVDEDEAEFKEFYGAESDNSYEIISSEDEIRLDHYLDLGSQSSETCSLTILGSQHLKIPAEIMKTGELKLENGKILGNKYFARYYRQFYRPAPQRIQTLQALVEERPKNEDKKIQNLSETEFSNESQANSLKIGMKNNMLQHYFRSQV</sequence>
<evidence type="ECO:0000256" key="2">
    <source>
        <dbReference type="ARBA" id="ARBA00022490"/>
    </source>
</evidence>
<dbReference type="InterPro" id="IPR003604">
    <property type="entry name" value="Matrin/U1-like-C_Znf_C2H2"/>
</dbReference>
<keyword evidence="4" id="KW-0479">Metal-binding</keyword>
<dbReference type="GO" id="GO:0030687">
    <property type="term" value="C:preribosome, large subunit precursor"/>
    <property type="evidence" value="ECO:0007669"/>
    <property type="project" value="TreeGrafter"/>
</dbReference>
<evidence type="ECO:0000256" key="3">
    <source>
        <dbReference type="ARBA" id="ARBA00022517"/>
    </source>
</evidence>
<dbReference type="PROSITE" id="PS00028">
    <property type="entry name" value="ZINC_FINGER_C2H2_1"/>
    <property type="match status" value="1"/>
</dbReference>
<keyword evidence="6" id="KW-0862">Zinc</keyword>
<evidence type="ECO:0000256" key="6">
    <source>
        <dbReference type="ARBA" id="ARBA00022833"/>
    </source>
</evidence>
<evidence type="ECO:0000256" key="5">
    <source>
        <dbReference type="ARBA" id="ARBA00022737"/>
    </source>
</evidence>
<dbReference type="GO" id="GO:0008270">
    <property type="term" value="F:zinc ion binding"/>
    <property type="evidence" value="ECO:0007669"/>
    <property type="project" value="UniProtKB-KW"/>
</dbReference>
<feature type="domain" description="C2H2-type" evidence="9">
    <location>
        <begin position="65"/>
        <end position="89"/>
    </location>
</feature>
<keyword evidence="3" id="KW-0690">Ribosome biogenesis</keyword>
<comment type="caution">
    <text evidence="10">The sequence shown here is derived from an EMBL/GenBank/DDBJ whole genome shotgun (WGS) entry which is preliminary data.</text>
</comment>
<dbReference type="GO" id="GO:0042273">
    <property type="term" value="P:ribosomal large subunit biogenesis"/>
    <property type="evidence" value="ECO:0007669"/>
    <property type="project" value="UniProtKB-ARBA"/>
</dbReference>
<keyword evidence="5" id="KW-0677">Repeat</keyword>
<dbReference type="AlphaFoldDB" id="A0A1R2C8Q2"/>
<organism evidence="10 11">
    <name type="scientific">Stentor coeruleus</name>
    <dbReference type="NCBI Taxonomy" id="5963"/>
    <lineage>
        <taxon>Eukaryota</taxon>
        <taxon>Sar</taxon>
        <taxon>Alveolata</taxon>
        <taxon>Ciliophora</taxon>
        <taxon>Postciliodesmatophora</taxon>
        <taxon>Heterotrichea</taxon>
        <taxon>Heterotrichida</taxon>
        <taxon>Stentoridae</taxon>
        <taxon>Stentor</taxon>
    </lineage>
</organism>
<dbReference type="InterPro" id="IPR036236">
    <property type="entry name" value="Znf_C2H2_sf"/>
</dbReference>